<comment type="caution">
    <text evidence="8">The sequence shown here is derived from an EMBL/GenBank/DDBJ whole genome shotgun (WGS) entry which is preliminary data.</text>
</comment>
<feature type="transmembrane region" description="Helical" evidence="7">
    <location>
        <begin position="443"/>
        <end position="462"/>
    </location>
</feature>
<keyword evidence="4 7" id="KW-0812">Transmembrane</keyword>
<dbReference type="PANTHER" id="PTHR42810">
    <property type="entry name" value="PURINE PERMEASE C1399.01C-RELATED"/>
    <property type="match status" value="1"/>
</dbReference>
<feature type="transmembrane region" description="Helical" evidence="7">
    <location>
        <begin position="181"/>
        <end position="202"/>
    </location>
</feature>
<dbReference type="NCBIfam" id="TIGR00801">
    <property type="entry name" value="ncs2"/>
    <property type="match status" value="1"/>
</dbReference>
<proteinExistence type="inferred from homology"/>
<keyword evidence="6 7" id="KW-0472">Membrane</keyword>
<evidence type="ECO:0000256" key="2">
    <source>
        <dbReference type="ARBA" id="ARBA00008821"/>
    </source>
</evidence>
<evidence type="ECO:0000256" key="6">
    <source>
        <dbReference type="ARBA" id="ARBA00023136"/>
    </source>
</evidence>
<evidence type="ECO:0000256" key="5">
    <source>
        <dbReference type="ARBA" id="ARBA00022989"/>
    </source>
</evidence>
<evidence type="ECO:0000313" key="9">
    <source>
        <dbReference type="Proteomes" id="UP000237144"/>
    </source>
</evidence>
<feature type="transmembrane region" description="Helical" evidence="7">
    <location>
        <begin position="131"/>
        <end position="149"/>
    </location>
</feature>
<dbReference type="GO" id="GO:0005886">
    <property type="term" value="C:plasma membrane"/>
    <property type="evidence" value="ECO:0007669"/>
    <property type="project" value="TreeGrafter"/>
</dbReference>
<feature type="transmembrane region" description="Helical" evidence="7">
    <location>
        <begin position="214"/>
        <end position="236"/>
    </location>
</feature>
<dbReference type="GO" id="GO:0000324">
    <property type="term" value="C:fungal-type vacuole"/>
    <property type="evidence" value="ECO:0007669"/>
    <property type="project" value="TreeGrafter"/>
</dbReference>
<keyword evidence="5 7" id="KW-1133">Transmembrane helix</keyword>
<dbReference type="STRING" id="741276.A0A2S5B7S4"/>
<name>A0A2S5B7S4_9BASI</name>
<dbReference type="InterPro" id="IPR006043">
    <property type="entry name" value="NCS2"/>
</dbReference>
<feature type="transmembrane region" description="Helical" evidence="7">
    <location>
        <begin position="334"/>
        <end position="353"/>
    </location>
</feature>
<sequence length="602" mass="63442">MTSHVDMSPDPSELPARLDSQRLLRMPRLSDLSSKSFWIGNYNYKALLSWKSRTLPFFGPNDRLPVLLALILGLQHALAMVGGLVVPPLLLGGSAGAALAPADQIYLVSAALIWCGLGTFVQISRIPLGKGFFLGSGVLNVIGTSFAFVNSSLTYLNSEYKREGGLCTFAADGTKNACPEAFGALLGTGSVVGLIAIFLAFTPPRILRRIFPPLITGSILLCIGLSLMSSGITNWAGGSSCQNGGLCPSASAPHAATYGSPRLIGLGFSVWISIILFDLFGPPLAKNMSTMLGFLVGLIIAGACGYFDKATIDSAPVVNFLWVRRFPLSVKGELVLPFIASYVIVISEAIGNITATCNASGMPVTGSRFSSHIQGGLLSDALWACLSGVATVPPTTTFSQNVSVIALSNNASRIAGLVCGAALLLMGIFAKFGAVWVACPASVIGGLTVFLFASVAVAGIRILAHVNWTRRARFIATAALSIGFADICQPSWFEAFFSYSGKNTALSGFLSALTLLVSESYLAVMIIGIPLELVVPYGDDDLEHIEREKLAAEALAGTISTDTTGGANKSRSRLTEEVDELEIDQIRVRADEEAALGDIDRK</sequence>
<comment type="subcellular location">
    <subcellularLocation>
        <location evidence="1">Membrane</location>
        <topology evidence="1">Multi-pass membrane protein</topology>
    </subcellularLocation>
</comment>
<evidence type="ECO:0000256" key="3">
    <source>
        <dbReference type="ARBA" id="ARBA00022448"/>
    </source>
</evidence>
<comment type="similarity">
    <text evidence="2">Belongs to the nucleobase:cation symporter-2 (NCS2) (TC 2.A.40) family.</text>
</comment>
<keyword evidence="9" id="KW-1185">Reference proteome</keyword>
<protein>
    <recommendedName>
        <fullName evidence="10">Purine permease</fullName>
    </recommendedName>
</protein>
<dbReference type="PANTHER" id="PTHR42810:SF2">
    <property type="entry name" value="PURINE PERMEASE C1399.01C-RELATED"/>
    <property type="match status" value="1"/>
</dbReference>
<evidence type="ECO:0008006" key="10">
    <source>
        <dbReference type="Google" id="ProtNLM"/>
    </source>
</evidence>
<dbReference type="InterPro" id="IPR006042">
    <property type="entry name" value="Xan_ur_permease"/>
</dbReference>
<accession>A0A2S5B7S4</accession>
<dbReference type="AlphaFoldDB" id="A0A2S5B7S4"/>
<reference evidence="8 9" key="1">
    <citation type="journal article" date="2018" name="Front. Microbiol.">
        <title>Prospects for Fungal Bioremediation of Acidic Radioactive Waste Sites: Characterization and Genome Sequence of Rhodotorula taiwanensis MD1149.</title>
        <authorList>
            <person name="Tkavc R."/>
            <person name="Matrosova V.Y."/>
            <person name="Grichenko O.E."/>
            <person name="Gostincar C."/>
            <person name="Volpe R.P."/>
            <person name="Klimenkova P."/>
            <person name="Gaidamakova E.K."/>
            <person name="Zhou C.E."/>
            <person name="Stewart B.J."/>
            <person name="Lyman M.G."/>
            <person name="Malfatti S.A."/>
            <person name="Rubinfeld B."/>
            <person name="Courtot M."/>
            <person name="Singh J."/>
            <person name="Dalgard C.L."/>
            <person name="Hamilton T."/>
            <person name="Frey K.G."/>
            <person name="Gunde-Cimerman N."/>
            <person name="Dugan L."/>
            <person name="Daly M.J."/>
        </authorList>
    </citation>
    <scope>NUCLEOTIDE SEQUENCE [LARGE SCALE GENOMIC DNA]</scope>
    <source>
        <strain evidence="8 9">MD1149</strain>
    </source>
</reference>
<dbReference type="GO" id="GO:0042907">
    <property type="term" value="F:xanthine transmembrane transporter activity"/>
    <property type="evidence" value="ECO:0007669"/>
    <property type="project" value="TreeGrafter"/>
</dbReference>
<feature type="transmembrane region" description="Helical" evidence="7">
    <location>
        <begin position="505"/>
        <end position="527"/>
    </location>
</feature>
<dbReference type="Pfam" id="PF00860">
    <property type="entry name" value="Xan_ur_permease"/>
    <property type="match status" value="1"/>
</dbReference>
<feature type="transmembrane region" description="Helical" evidence="7">
    <location>
        <begin position="263"/>
        <end position="280"/>
    </location>
</feature>
<keyword evidence="3" id="KW-0813">Transport</keyword>
<feature type="transmembrane region" description="Helical" evidence="7">
    <location>
        <begin position="105"/>
        <end position="124"/>
    </location>
</feature>
<dbReference type="Proteomes" id="UP000237144">
    <property type="component" value="Unassembled WGS sequence"/>
</dbReference>
<organism evidence="8 9">
    <name type="scientific">Rhodotorula taiwanensis</name>
    <dbReference type="NCBI Taxonomy" id="741276"/>
    <lineage>
        <taxon>Eukaryota</taxon>
        <taxon>Fungi</taxon>
        <taxon>Dikarya</taxon>
        <taxon>Basidiomycota</taxon>
        <taxon>Pucciniomycotina</taxon>
        <taxon>Microbotryomycetes</taxon>
        <taxon>Sporidiobolales</taxon>
        <taxon>Sporidiobolaceae</taxon>
        <taxon>Rhodotorula</taxon>
    </lineage>
</organism>
<feature type="transmembrane region" description="Helical" evidence="7">
    <location>
        <begin position="64"/>
        <end position="85"/>
    </location>
</feature>
<dbReference type="OrthoDB" id="1641903at2759"/>
<evidence type="ECO:0000313" key="8">
    <source>
        <dbReference type="EMBL" id="POY72833.1"/>
    </source>
</evidence>
<dbReference type="EMBL" id="PJQD01000046">
    <property type="protein sequence ID" value="POY72833.1"/>
    <property type="molecule type" value="Genomic_DNA"/>
</dbReference>
<evidence type="ECO:0000256" key="7">
    <source>
        <dbReference type="SAM" id="Phobius"/>
    </source>
</evidence>
<evidence type="ECO:0000256" key="1">
    <source>
        <dbReference type="ARBA" id="ARBA00004141"/>
    </source>
</evidence>
<feature type="transmembrane region" description="Helical" evidence="7">
    <location>
        <begin position="292"/>
        <end position="312"/>
    </location>
</feature>
<gene>
    <name evidence="8" type="ORF">BMF94_4088</name>
</gene>
<feature type="transmembrane region" description="Helical" evidence="7">
    <location>
        <begin position="414"/>
        <end position="437"/>
    </location>
</feature>
<evidence type="ECO:0000256" key="4">
    <source>
        <dbReference type="ARBA" id="ARBA00022692"/>
    </source>
</evidence>